<sequence length="376" mass="40588">MTEPRRVAITQPYVPAYRFPLWDLVVSTLADQGVETRIFFGGDAAQLALRAERGDGVEAPWAEQVAVKTVAVSNRLPKLRLRRLPRDWQHALLVTEMEGANLNAWAAAAGRKPFITFGHGRSYTSDEGGLSMRVETALNRRARHVLTYTEAGREAVLERTGRSPAAVTAFRNTTDTTALRRILEATTPTDTAAFELAHGIPANAKIALYLGAVNRHKRIDLLIDAAERVFAADPDWWLVVAGSGEHLPQLKTLADRTGRVVLLGQAGPADYAPAARVARLLVNPGRIGLVAVDALVMGLPILAARNDLNAPETEYLAEGKDVVTVDADSDALARAWLGWAVPRTEGPSDSLPTIEGAAAAISSVILHTLETREAAR</sequence>
<reference evidence="3" key="2">
    <citation type="submission" date="2023-12" db="EMBL/GenBank/DDBJ databases">
        <authorList>
            <person name="Sun Q."/>
            <person name="Inoue M."/>
        </authorList>
    </citation>
    <scope>NUCLEOTIDE SEQUENCE</scope>
    <source>
        <strain evidence="3">JCM 17590</strain>
    </source>
</reference>
<gene>
    <name evidence="3" type="ORF">GCM10022286_30420</name>
</gene>
<organism evidence="3 4">
    <name type="scientific">Gryllotalpicola daejeonensis</name>
    <dbReference type="NCBI Taxonomy" id="993087"/>
    <lineage>
        <taxon>Bacteria</taxon>
        <taxon>Bacillati</taxon>
        <taxon>Actinomycetota</taxon>
        <taxon>Actinomycetes</taxon>
        <taxon>Micrococcales</taxon>
        <taxon>Microbacteriaceae</taxon>
        <taxon>Gryllotalpicola</taxon>
    </lineage>
</organism>
<keyword evidence="4" id="KW-1185">Reference proteome</keyword>
<dbReference type="PANTHER" id="PTHR12526">
    <property type="entry name" value="GLYCOSYLTRANSFERASE"/>
    <property type="match status" value="1"/>
</dbReference>
<dbReference type="Pfam" id="PF13692">
    <property type="entry name" value="Glyco_trans_1_4"/>
    <property type="match status" value="1"/>
</dbReference>
<keyword evidence="2" id="KW-0808">Transferase</keyword>
<proteinExistence type="predicted"/>
<dbReference type="SUPFAM" id="SSF53756">
    <property type="entry name" value="UDP-Glycosyltransferase/glycogen phosphorylase"/>
    <property type="match status" value="1"/>
</dbReference>
<evidence type="ECO:0000256" key="1">
    <source>
        <dbReference type="ARBA" id="ARBA00022676"/>
    </source>
</evidence>
<dbReference type="Proteomes" id="UP001415169">
    <property type="component" value="Unassembled WGS sequence"/>
</dbReference>
<name>A0ABP7ZNP8_9MICO</name>
<dbReference type="RefSeq" id="WP_344792741.1">
    <property type="nucleotide sequence ID" value="NZ_BAABBV010000002.1"/>
</dbReference>
<dbReference type="PANTHER" id="PTHR12526:SF510">
    <property type="entry name" value="D-INOSITOL 3-PHOSPHATE GLYCOSYLTRANSFERASE"/>
    <property type="match status" value="1"/>
</dbReference>
<reference evidence="3" key="1">
    <citation type="journal article" date="2014" name="Int. J. Syst. Evol. Microbiol.">
        <title>Complete genome of a new Firmicutes species belonging to the dominant human colonic microbiota ('Ruminococcus bicirculans') reveals two chromosomes and a selective capacity to utilize plant glucans.</title>
        <authorList>
            <consortium name="NISC Comparative Sequencing Program"/>
            <person name="Wegmann U."/>
            <person name="Louis P."/>
            <person name="Goesmann A."/>
            <person name="Henrissat B."/>
            <person name="Duncan S.H."/>
            <person name="Flint H.J."/>
        </authorList>
    </citation>
    <scope>NUCLEOTIDE SEQUENCE</scope>
    <source>
        <strain evidence="3">JCM 17590</strain>
    </source>
</reference>
<evidence type="ECO:0008006" key="5">
    <source>
        <dbReference type="Google" id="ProtNLM"/>
    </source>
</evidence>
<evidence type="ECO:0000313" key="3">
    <source>
        <dbReference type="EMBL" id="GAA4166176.1"/>
    </source>
</evidence>
<protein>
    <recommendedName>
        <fullName evidence="5">D-inositol 3-phosphate glycosyltransferase</fullName>
    </recommendedName>
</protein>
<accession>A0ABP7ZNP8</accession>
<dbReference type="EMBL" id="BAABBV010000002">
    <property type="protein sequence ID" value="GAA4166176.1"/>
    <property type="molecule type" value="Genomic_DNA"/>
</dbReference>
<evidence type="ECO:0000256" key="2">
    <source>
        <dbReference type="ARBA" id="ARBA00022679"/>
    </source>
</evidence>
<dbReference type="Gene3D" id="3.40.50.2000">
    <property type="entry name" value="Glycogen Phosphorylase B"/>
    <property type="match status" value="2"/>
</dbReference>
<keyword evidence="1" id="KW-0328">Glycosyltransferase</keyword>
<evidence type="ECO:0000313" key="4">
    <source>
        <dbReference type="Proteomes" id="UP001415169"/>
    </source>
</evidence>
<comment type="caution">
    <text evidence="3">The sequence shown here is derived from an EMBL/GenBank/DDBJ whole genome shotgun (WGS) entry which is preliminary data.</text>
</comment>